<proteinExistence type="inferred from homology"/>
<comment type="similarity">
    <text evidence="1">Belongs to the LysR transcriptional regulatory family.</text>
</comment>
<organism evidence="3 4">
    <name type="scientific">Elstera litoralis</name>
    <dbReference type="NCBI Taxonomy" id="552518"/>
    <lineage>
        <taxon>Bacteria</taxon>
        <taxon>Pseudomonadati</taxon>
        <taxon>Pseudomonadota</taxon>
        <taxon>Alphaproteobacteria</taxon>
        <taxon>Rhodospirillales</taxon>
        <taxon>Rhodospirillaceae</taxon>
        <taxon>Elstera</taxon>
    </lineage>
</organism>
<dbReference type="InterPro" id="IPR058163">
    <property type="entry name" value="LysR-type_TF_proteobact-type"/>
</dbReference>
<gene>
    <name evidence="3" type="ORF">VZ95_16480</name>
</gene>
<dbReference type="RefSeq" id="WP_045776827.1">
    <property type="nucleotide sequence ID" value="NZ_LAJY01000503.1"/>
</dbReference>
<dbReference type="PANTHER" id="PTHR30537">
    <property type="entry name" value="HTH-TYPE TRANSCRIPTIONAL REGULATOR"/>
    <property type="match status" value="1"/>
</dbReference>
<dbReference type="PANTHER" id="PTHR30537:SF68">
    <property type="entry name" value="TRANSCRIPTIONAL REGULATOR-RELATED"/>
    <property type="match status" value="1"/>
</dbReference>
<dbReference type="Gene3D" id="3.40.190.290">
    <property type="match status" value="1"/>
</dbReference>
<feature type="non-terminal residue" evidence="3">
    <location>
        <position position="1"/>
    </location>
</feature>
<evidence type="ECO:0000313" key="3">
    <source>
        <dbReference type="EMBL" id="KJV08645.1"/>
    </source>
</evidence>
<dbReference type="AlphaFoldDB" id="A0A0F3IPJ4"/>
<reference evidence="3 4" key="1">
    <citation type="submission" date="2015-03" db="EMBL/GenBank/DDBJ databases">
        <title>Draft genome sequence of Elstera litoralis.</title>
        <authorList>
            <person name="Rahalkar M.C."/>
            <person name="Dhakephalkar P.K."/>
            <person name="Pore S.D."/>
            <person name="Arora P."/>
            <person name="Kapse N.G."/>
            <person name="Pandit P.S."/>
        </authorList>
    </citation>
    <scope>NUCLEOTIDE SEQUENCE [LARGE SCALE GENOMIC DNA]</scope>
    <source>
        <strain evidence="3 4">Dia-1</strain>
    </source>
</reference>
<dbReference type="InterPro" id="IPR005119">
    <property type="entry name" value="LysR_subst-bd"/>
</dbReference>
<evidence type="ECO:0000259" key="2">
    <source>
        <dbReference type="Pfam" id="PF03466"/>
    </source>
</evidence>
<comment type="caution">
    <text evidence="3">The sequence shown here is derived from an EMBL/GenBank/DDBJ whole genome shotgun (WGS) entry which is preliminary data.</text>
</comment>
<dbReference type="CDD" id="cd08422">
    <property type="entry name" value="PBP2_CrgA_like"/>
    <property type="match status" value="1"/>
</dbReference>
<dbReference type="Proteomes" id="UP000033774">
    <property type="component" value="Unassembled WGS sequence"/>
</dbReference>
<dbReference type="GO" id="GO:0003700">
    <property type="term" value="F:DNA-binding transcription factor activity"/>
    <property type="evidence" value="ECO:0007669"/>
    <property type="project" value="TreeGrafter"/>
</dbReference>
<evidence type="ECO:0000313" key="4">
    <source>
        <dbReference type="Proteomes" id="UP000033774"/>
    </source>
</evidence>
<dbReference type="SUPFAM" id="SSF53850">
    <property type="entry name" value="Periplasmic binding protein-like II"/>
    <property type="match status" value="1"/>
</dbReference>
<dbReference type="OrthoDB" id="9812435at2"/>
<sequence>DAADAARRTRQAVRGLIRLTAPVDFATQILPPLLVAFQRAHPQVRIEIIGLDTALDLTAHRLDLALRVSLGPRADLAYPVLPLRPIGVGLYAAPAYLDIRGAPAMPEALAAHAVILAATFRGQTMLSLHAGGRTEIVTVRAQLATSDFTSALRFAESGGGIAPLPHLLAAEARAGGRLLPVLADWSLGEGQLYALTQDGRGGPARVRALLSFLKTALNTD</sequence>
<feature type="domain" description="LysR substrate-binding" evidence="2">
    <location>
        <begin position="11"/>
        <end position="217"/>
    </location>
</feature>
<accession>A0A0F3IPJ4</accession>
<dbReference type="EMBL" id="LAJY01000503">
    <property type="protein sequence ID" value="KJV08645.1"/>
    <property type="molecule type" value="Genomic_DNA"/>
</dbReference>
<dbReference type="GO" id="GO:0006351">
    <property type="term" value="P:DNA-templated transcription"/>
    <property type="evidence" value="ECO:0007669"/>
    <property type="project" value="TreeGrafter"/>
</dbReference>
<dbReference type="GO" id="GO:0043565">
    <property type="term" value="F:sequence-specific DNA binding"/>
    <property type="evidence" value="ECO:0007669"/>
    <property type="project" value="TreeGrafter"/>
</dbReference>
<dbReference type="Pfam" id="PF03466">
    <property type="entry name" value="LysR_substrate"/>
    <property type="match status" value="1"/>
</dbReference>
<evidence type="ECO:0000256" key="1">
    <source>
        <dbReference type="ARBA" id="ARBA00009437"/>
    </source>
</evidence>
<name>A0A0F3IPJ4_9PROT</name>
<protein>
    <recommendedName>
        <fullName evidence="2">LysR substrate-binding domain-containing protein</fullName>
    </recommendedName>
</protein>
<keyword evidence="4" id="KW-1185">Reference proteome</keyword>